<sequence>MKGAFPMKFEPAPLEDWMRLYYFAVDDDIGSSGVEDYSLAELRAMLGIGTDELDAVVFRDSTSFGGEEVRTAIAEQWGTGDPDRVMVTHGGSEAIYLVLSTLLDPTDAVVVTEPTYHTHTSIARTMGCELRVWPLRPENGFRPDLADLRAVIDGVKAVVVNFPHNPTGASLTPAQRDELVAMCAEAGAYLVWDQAFREMVVEDEPLADPVHDYEKAISIGTLSKGYGLPGLRVGWAIAPHDVLRGTLDLRDRMTLHLSPLVELLATRVARNADLLVGPRMDQARRNLGLLRQWAADHPDLVHLPEPMGGVTTFPQLLGHTDTTGFCHDLAREHRTLLVPGSCFGDPTRVRLGYGGPTSSFTRGLETLALMGEKAHVQN</sequence>
<comment type="caution">
    <text evidence="5">The sequence shown here is derived from an EMBL/GenBank/DDBJ whole genome shotgun (WGS) entry which is preliminary data.</text>
</comment>
<dbReference type="AlphaFoldDB" id="A0A316HJ25"/>
<dbReference type="Gene3D" id="3.40.640.10">
    <property type="entry name" value="Type I PLP-dependent aspartate aminotransferase-like (Major domain)"/>
    <property type="match status" value="1"/>
</dbReference>
<evidence type="ECO:0000256" key="1">
    <source>
        <dbReference type="ARBA" id="ARBA00001933"/>
    </source>
</evidence>
<dbReference type="PANTHER" id="PTHR43510:SF1">
    <property type="entry name" value="AMINOTRANSFERASE FUNCTION, HYPOTHETICAL (EUROFUNG)"/>
    <property type="match status" value="1"/>
</dbReference>
<dbReference type="GO" id="GO:0016740">
    <property type="term" value="F:transferase activity"/>
    <property type="evidence" value="ECO:0007669"/>
    <property type="project" value="InterPro"/>
</dbReference>
<gene>
    <name evidence="5" type="ORF">C8D88_1186</name>
</gene>
<comment type="cofactor">
    <cofactor evidence="1 3">
        <name>pyridoxal 5'-phosphate</name>
        <dbReference type="ChEBI" id="CHEBI:597326"/>
    </cofactor>
</comment>
<dbReference type="InterPro" id="IPR015421">
    <property type="entry name" value="PyrdxlP-dep_Trfase_major"/>
</dbReference>
<evidence type="ECO:0000256" key="3">
    <source>
        <dbReference type="RuleBase" id="RU003693"/>
    </source>
</evidence>
<proteinExistence type="inferred from homology"/>
<evidence type="ECO:0000256" key="2">
    <source>
        <dbReference type="ARBA" id="ARBA00022898"/>
    </source>
</evidence>
<name>A0A316HJ25_9PSEU</name>
<organism evidence="5 6">
    <name type="scientific">Lentzea atacamensis</name>
    <dbReference type="NCBI Taxonomy" id="531938"/>
    <lineage>
        <taxon>Bacteria</taxon>
        <taxon>Bacillati</taxon>
        <taxon>Actinomycetota</taxon>
        <taxon>Actinomycetes</taxon>
        <taxon>Pseudonocardiales</taxon>
        <taxon>Pseudonocardiaceae</taxon>
        <taxon>Lentzea</taxon>
    </lineage>
</organism>
<dbReference type="InterPro" id="IPR004839">
    <property type="entry name" value="Aminotransferase_I/II_large"/>
</dbReference>
<dbReference type="Pfam" id="PF00155">
    <property type="entry name" value="Aminotran_1_2"/>
    <property type="match status" value="1"/>
</dbReference>
<dbReference type="PANTHER" id="PTHR43510">
    <property type="entry name" value="AMINOTRANSFERASE FUNCTION, HYPOTHETICAL (EUROFUNG)"/>
    <property type="match status" value="1"/>
</dbReference>
<reference evidence="5 6" key="1">
    <citation type="submission" date="2018-05" db="EMBL/GenBank/DDBJ databases">
        <title>Genomic Encyclopedia of Type Strains, Phase IV (KMG-IV): sequencing the most valuable type-strain genomes for metagenomic binning, comparative biology and taxonomic classification.</title>
        <authorList>
            <person name="Goeker M."/>
        </authorList>
    </citation>
    <scope>NUCLEOTIDE SEQUENCE [LARGE SCALE GENOMIC DNA]</scope>
    <source>
        <strain evidence="5 6">DSM 45480</strain>
    </source>
</reference>
<dbReference type="InterPro" id="IPR015422">
    <property type="entry name" value="PyrdxlP-dep_Trfase_small"/>
</dbReference>
<dbReference type="EMBL" id="QGHB01000018">
    <property type="protein sequence ID" value="PWK81238.1"/>
    <property type="molecule type" value="Genomic_DNA"/>
</dbReference>
<feature type="domain" description="Aminotransferase class I/classII large" evidence="4">
    <location>
        <begin position="65"/>
        <end position="365"/>
    </location>
</feature>
<dbReference type="SUPFAM" id="SSF53383">
    <property type="entry name" value="PLP-dependent transferases"/>
    <property type="match status" value="1"/>
</dbReference>
<dbReference type="GO" id="GO:0030170">
    <property type="term" value="F:pyridoxal phosphate binding"/>
    <property type="evidence" value="ECO:0007669"/>
    <property type="project" value="InterPro"/>
</dbReference>
<dbReference type="PROSITE" id="PS00599">
    <property type="entry name" value="AA_TRANSFER_CLASS_2"/>
    <property type="match status" value="1"/>
</dbReference>
<comment type="similarity">
    <text evidence="3">Belongs to the class-II pyridoxal-phosphate-dependent aminotransferase family.</text>
</comment>
<dbReference type="CDD" id="cd00609">
    <property type="entry name" value="AAT_like"/>
    <property type="match status" value="1"/>
</dbReference>
<dbReference type="InterPro" id="IPR015424">
    <property type="entry name" value="PyrdxlP-dep_Trfase"/>
</dbReference>
<protein>
    <submittedName>
        <fullName evidence="5">Capreomycidine synthase</fullName>
    </submittedName>
</protein>
<dbReference type="Gene3D" id="3.90.1150.10">
    <property type="entry name" value="Aspartate Aminotransferase, domain 1"/>
    <property type="match status" value="1"/>
</dbReference>
<keyword evidence="2 3" id="KW-0663">Pyridoxal phosphate</keyword>
<dbReference type="Proteomes" id="UP000246005">
    <property type="component" value="Unassembled WGS sequence"/>
</dbReference>
<dbReference type="NCBIfam" id="TIGR03947">
    <property type="entry name" value="viomycin_VioD"/>
    <property type="match status" value="1"/>
</dbReference>
<accession>A0A316HJ25</accession>
<dbReference type="InterPro" id="IPR001917">
    <property type="entry name" value="Aminotrans_II_pyridoxalP_BS"/>
</dbReference>
<evidence type="ECO:0000313" key="6">
    <source>
        <dbReference type="Proteomes" id="UP000246005"/>
    </source>
</evidence>
<evidence type="ECO:0000259" key="4">
    <source>
        <dbReference type="Pfam" id="PF00155"/>
    </source>
</evidence>
<dbReference type="InterPro" id="IPR023965">
    <property type="entry name" value="Capreomycidine_synthase"/>
</dbReference>
<evidence type="ECO:0000313" key="5">
    <source>
        <dbReference type="EMBL" id="PWK81238.1"/>
    </source>
</evidence>